<dbReference type="EMBL" id="HBUF01222817">
    <property type="protein sequence ID" value="CAG6670184.1"/>
    <property type="molecule type" value="Transcribed_RNA"/>
</dbReference>
<evidence type="ECO:0000313" key="6">
    <source>
        <dbReference type="EMBL" id="CAG6767966.1"/>
    </source>
</evidence>
<dbReference type="EMBL" id="HBUF01575049">
    <property type="protein sequence ID" value="CAG6767963.1"/>
    <property type="molecule type" value="Transcribed_RNA"/>
</dbReference>
<sequence>MPGRGKQPTLEIYRPPNVRSDGPGNNRLNVHAKEFIMNLQNSRSSGNLYSPGIHFPTHAVSPYDLYPMQMMPLRHSPSAGGLLHNPPGGQYPGMVGAGLLQHSGSGPAIQHSTSGILHSGKPKVHFSGSNLTLAPKDRSSKKVSITLQNNVDFKTLRAGLQRSKSLSAANDVKEEVPDIGKFSADIQHTINQAVRDPNKVDTGKLMQLAKLIVERATEDKHYSFSAARLCIMIIEKEVNDPTFLDALINTCQMWYQQRETLLKYKPYAYSSYISFLNQTYLQLKRSQLHLKSNTFDDDSPPTTLLLNLIGKSCQDSLLRGAHKSVTEVESLFFVITTIGKDLEAESPQVLKQLFNNIRDIYIFVKSPDPVKKTLLQLIELHAAKWQLPASALRYYYPAAGIA</sequence>
<dbReference type="InterPro" id="IPR016024">
    <property type="entry name" value="ARM-type_fold"/>
</dbReference>
<keyword evidence="3" id="KW-0810">Translation regulation</keyword>
<dbReference type="EMBL" id="HBUF01150203">
    <property type="protein sequence ID" value="CAG6648056.1"/>
    <property type="molecule type" value="Transcribed_RNA"/>
</dbReference>
<dbReference type="EMBL" id="HBUF01150202">
    <property type="protein sequence ID" value="CAG6648055.1"/>
    <property type="molecule type" value="Transcribed_RNA"/>
</dbReference>
<dbReference type="Pfam" id="PF02854">
    <property type="entry name" value="MIF4G"/>
    <property type="match status" value="1"/>
</dbReference>
<dbReference type="GO" id="GO:0008494">
    <property type="term" value="F:translation activator activity"/>
    <property type="evidence" value="ECO:0007669"/>
    <property type="project" value="TreeGrafter"/>
</dbReference>
<evidence type="ECO:0000256" key="2">
    <source>
        <dbReference type="ARBA" id="ARBA00022490"/>
    </source>
</evidence>
<dbReference type="EMBL" id="HBUF01222819">
    <property type="protein sequence ID" value="CAG6670186.1"/>
    <property type="molecule type" value="Transcribed_RNA"/>
</dbReference>
<dbReference type="Gene3D" id="1.25.40.180">
    <property type="match status" value="1"/>
</dbReference>
<feature type="domain" description="MIF4G" evidence="5">
    <location>
        <begin position="162"/>
        <end position="384"/>
    </location>
</feature>
<dbReference type="EMBL" id="HBUF01342164">
    <property type="protein sequence ID" value="CAG6705024.1"/>
    <property type="molecule type" value="Transcribed_RNA"/>
</dbReference>
<dbReference type="EMBL" id="HBUF01150204">
    <property type="protein sequence ID" value="CAG6648057.1"/>
    <property type="molecule type" value="Transcribed_RNA"/>
</dbReference>
<dbReference type="GO" id="GO:0005829">
    <property type="term" value="C:cytosol"/>
    <property type="evidence" value="ECO:0007669"/>
    <property type="project" value="TreeGrafter"/>
</dbReference>
<dbReference type="SMART" id="SM00543">
    <property type="entry name" value="MIF4G"/>
    <property type="match status" value="1"/>
</dbReference>
<dbReference type="InterPro" id="IPR051367">
    <property type="entry name" value="mRNA_TranslReg/HistoneTransl"/>
</dbReference>
<evidence type="ECO:0000256" key="4">
    <source>
        <dbReference type="SAM" id="MobiDB-lite"/>
    </source>
</evidence>
<keyword evidence="2" id="KW-0963">Cytoplasm</keyword>
<dbReference type="PANTHER" id="PTHR23254:SF16">
    <property type="entry name" value="CBP80_20-DEPENDENT TRANSLATION INITIATION FACTOR"/>
    <property type="match status" value="1"/>
</dbReference>
<proteinExistence type="predicted"/>
<feature type="region of interest" description="Disordered" evidence="4">
    <location>
        <begin position="1"/>
        <end position="25"/>
    </location>
</feature>
<dbReference type="AlphaFoldDB" id="A0A8D9EVZ8"/>
<dbReference type="GO" id="GO:0006446">
    <property type="term" value="P:regulation of translational initiation"/>
    <property type="evidence" value="ECO:0007669"/>
    <property type="project" value="TreeGrafter"/>
</dbReference>
<dbReference type="EMBL" id="HBUF01342167">
    <property type="protein sequence ID" value="CAG6705027.1"/>
    <property type="molecule type" value="Transcribed_RNA"/>
</dbReference>
<reference evidence="6" key="1">
    <citation type="submission" date="2021-05" db="EMBL/GenBank/DDBJ databases">
        <authorList>
            <person name="Alioto T."/>
            <person name="Alioto T."/>
            <person name="Gomez Garrido J."/>
        </authorList>
    </citation>
    <scope>NUCLEOTIDE SEQUENCE</scope>
</reference>
<evidence type="ECO:0000256" key="1">
    <source>
        <dbReference type="ARBA" id="ARBA00004496"/>
    </source>
</evidence>
<protein>
    <submittedName>
        <fullName evidence="6">MIF4G domain-containing protein B</fullName>
    </submittedName>
</protein>
<dbReference type="GO" id="GO:0003723">
    <property type="term" value="F:RNA binding"/>
    <property type="evidence" value="ECO:0007669"/>
    <property type="project" value="InterPro"/>
</dbReference>
<name>A0A8D9EVZ8_9HEMI</name>
<evidence type="ECO:0000256" key="3">
    <source>
        <dbReference type="ARBA" id="ARBA00022845"/>
    </source>
</evidence>
<comment type="subcellular location">
    <subcellularLocation>
        <location evidence="1">Cytoplasm</location>
    </subcellularLocation>
</comment>
<dbReference type="EMBL" id="HBUF01575051">
    <property type="protein sequence ID" value="CAG6767969.1"/>
    <property type="molecule type" value="Transcribed_RNA"/>
</dbReference>
<dbReference type="EMBL" id="HBUF01342165">
    <property type="protein sequence ID" value="CAG6705025.1"/>
    <property type="molecule type" value="Transcribed_RNA"/>
</dbReference>
<evidence type="ECO:0000259" key="5">
    <source>
        <dbReference type="SMART" id="SM00543"/>
    </source>
</evidence>
<organism evidence="6">
    <name type="scientific">Cacopsylla melanoneura</name>
    <dbReference type="NCBI Taxonomy" id="428564"/>
    <lineage>
        <taxon>Eukaryota</taxon>
        <taxon>Metazoa</taxon>
        <taxon>Ecdysozoa</taxon>
        <taxon>Arthropoda</taxon>
        <taxon>Hexapoda</taxon>
        <taxon>Insecta</taxon>
        <taxon>Pterygota</taxon>
        <taxon>Neoptera</taxon>
        <taxon>Paraneoptera</taxon>
        <taxon>Hemiptera</taxon>
        <taxon>Sternorrhyncha</taxon>
        <taxon>Psylloidea</taxon>
        <taxon>Psyllidae</taxon>
        <taxon>Psyllinae</taxon>
        <taxon>Cacopsylla</taxon>
    </lineage>
</organism>
<dbReference type="InterPro" id="IPR003890">
    <property type="entry name" value="MIF4G-like_typ-3"/>
</dbReference>
<accession>A0A8D9EVZ8</accession>
<dbReference type="EMBL" id="HBUF01575050">
    <property type="protein sequence ID" value="CAG6767966.1"/>
    <property type="molecule type" value="Transcribed_RNA"/>
</dbReference>
<dbReference type="SUPFAM" id="SSF48371">
    <property type="entry name" value="ARM repeat"/>
    <property type="match status" value="1"/>
</dbReference>
<dbReference type="EMBL" id="HBUF01222818">
    <property type="protein sequence ID" value="CAG6670185.1"/>
    <property type="molecule type" value="Transcribed_RNA"/>
</dbReference>
<dbReference type="PANTHER" id="PTHR23254">
    <property type="entry name" value="EIF4G DOMAIN PROTEIN"/>
    <property type="match status" value="1"/>
</dbReference>
<dbReference type="EMBL" id="HBUF01342166">
    <property type="protein sequence ID" value="CAG6705026.1"/>
    <property type="molecule type" value="Transcribed_RNA"/>
</dbReference>